<evidence type="ECO:0000313" key="5">
    <source>
        <dbReference type="Proteomes" id="UP001176940"/>
    </source>
</evidence>
<sequence length="180" mass="20358">MAVMSFTPNFGKILTAETMIMTCNVDAKIKDNQAYVWYKDGNQMNITQQTFTIENALVSDSGYYQCQSTNTHMSEPLRLDVSNCNLIVQTPPFTLEGDELNLTCHHRQGLDLERTMFYKNGALLKILGTKSVMTLGNAYYNMTGEYKCTKNTRLSSLSYGSYSAYLYVPISESWLVDALE</sequence>
<dbReference type="InterPro" id="IPR007110">
    <property type="entry name" value="Ig-like_dom"/>
</dbReference>
<evidence type="ECO:0000313" key="4">
    <source>
        <dbReference type="EMBL" id="CAJ0923591.1"/>
    </source>
</evidence>
<name>A0ABN9KYC7_9NEOB</name>
<dbReference type="InterPro" id="IPR013783">
    <property type="entry name" value="Ig-like_fold"/>
</dbReference>
<proteinExistence type="predicted"/>
<dbReference type="SUPFAM" id="SSF48726">
    <property type="entry name" value="Immunoglobulin"/>
    <property type="match status" value="2"/>
</dbReference>
<dbReference type="PANTHER" id="PTHR11481:SF64">
    <property type="entry name" value="FC RECEPTOR-LIKE PROTEIN 4"/>
    <property type="match status" value="1"/>
</dbReference>
<dbReference type="SMART" id="SM00408">
    <property type="entry name" value="IGc2"/>
    <property type="match status" value="2"/>
</dbReference>
<evidence type="ECO:0000256" key="1">
    <source>
        <dbReference type="ARBA" id="ARBA00022729"/>
    </source>
</evidence>
<dbReference type="SMART" id="SM00409">
    <property type="entry name" value="IG"/>
    <property type="match status" value="2"/>
</dbReference>
<organism evidence="4 5">
    <name type="scientific">Ranitomeya imitator</name>
    <name type="common">mimic poison frog</name>
    <dbReference type="NCBI Taxonomy" id="111125"/>
    <lineage>
        <taxon>Eukaryota</taxon>
        <taxon>Metazoa</taxon>
        <taxon>Chordata</taxon>
        <taxon>Craniata</taxon>
        <taxon>Vertebrata</taxon>
        <taxon>Euteleostomi</taxon>
        <taxon>Amphibia</taxon>
        <taxon>Batrachia</taxon>
        <taxon>Anura</taxon>
        <taxon>Neobatrachia</taxon>
        <taxon>Hyloidea</taxon>
        <taxon>Dendrobatidae</taxon>
        <taxon>Dendrobatinae</taxon>
        <taxon>Ranitomeya</taxon>
    </lineage>
</organism>
<evidence type="ECO:0000256" key="2">
    <source>
        <dbReference type="ARBA" id="ARBA00023157"/>
    </source>
</evidence>
<dbReference type="PANTHER" id="PTHR11481">
    <property type="entry name" value="IMMUNOGLOBULIN FC RECEPTOR"/>
    <property type="match status" value="1"/>
</dbReference>
<dbReference type="EMBL" id="CAUEEQ010002769">
    <property type="protein sequence ID" value="CAJ0923591.1"/>
    <property type="molecule type" value="Genomic_DNA"/>
</dbReference>
<protein>
    <recommendedName>
        <fullName evidence="3">Ig-like domain-containing protein</fullName>
    </recommendedName>
</protein>
<comment type="caution">
    <text evidence="4">The sequence shown here is derived from an EMBL/GenBank/DDBJ whole genome shotgun (WGS) entry which is preliminary data.</text>
</comment>
<evidence type="ECO:0000259" key="3">
    <source>
        <dbReference type="PROSITE" id="PS50835"/>
    </source>
</evidence>
<dbReference type="InterPro" id="IPR003598">
    <property type="entry name" value="Ig_sub2"/>
</dbReference>
<dbReference type="Gene3D" id="2.60.40.10">
    <property type="entry name" value="Immunoglobulins"/>
    <property type="match status" value="2"/>
</dbReference>
<feature type="domain" description="Ig-like" evidence="3">
    <location>
        <begin position="17"/>
        <end position="82"/>
    </location>
</feature>
<keyword evidence="1" id="KW-0732">Signal</keyword>
<keyword evidence="2" id="KW-1015">Disulfide bond</keyword>
<reference evidence="4" key="1">
    <citation type="submission" date="2023-07" db="EMBL/GenBank/DDBJ databases">
        <authorList>
            <person name="Stuckert A."/>
        </authorList>
    </citation>
    <scope>NUCLEOTIDE SEQUENCE</scope>
</reference>
<dbReference type="PROSITE" id="PS50835">
    <property type="entry name" value="IG_LIKE"/>
    <property type="match status" value="1"/>
</dbReference>
<dbReference type="InterPro" id="IPR003599">
    <property type="entry name" value="Ig_sub"/>
</dbReference>
<dbReference type="InterPro" id="IPR050488">
    <property type="entry name" value="Ig_Fc_receptor"/>
</dbReference>
<keyword evidence="5" id="KW-1185">Reference proteome</keyword>
<dbReference type="Pfam" id="PF13895">
    <property type="entry name" value="Ig_2"/>
    <property type="match status" value="1"/>
</dbReference>
<dbReference type="Proteomes" id="UP001176940">
    <property type="component" value="Unassembled WGS sequence"/>
</dbReference>
<accession>A0ABN9KYC7</accession>
<gene>
    <name evidence="4" type="ORF">RIMI_LOCUS2040164</name>
</gene>
<dbReference type="InterPro" id="IPR036179">
    <property type="entry name" value="Ig-like_dom_sf"/>
</dbReference>